<sequence>MRCLLLFHASTMPLNVKPYVSEVTRFIQELKTRDPELESKQKEGRARLWDKPQDAELAQAFKAGRVRQKPYVYGGE</sequence>
<comment type="caution">
    <text evidence="1">The sequence shown here is derived from an EMBL/GenBank/DDBJ whole genome shotgun (WGS) entry which is preliminary data.</text>
</comment>
<protein>
    <recommendedName>
        <fullName evidence="2">Acetyl-CoA carboxyl transferase</fullName>
    </recommendedName>
</protein>
<gene>
    <name evidence="1" type="ORF">GALL_522000</name>
</gene>
<evidence type="ECO:0008006" key="2">
    <source>
        <dbReference type="Google" id="ProtNLM"/>
    </source>
</evidence>
<accession>A0A1J5P4Z5</accession>
<organism evidence="1">
    <name type="scientific">mine drainage metagenome</name>
    <dbReference type="NCBI Taxonomy" id="410659"/>
    <lineage>
        <taxon>unclassified sequences</taxon>
        <taxon>metagenomes</taxon>
        <taxon>ecological metagenomes</taxon>
    </lineage>
</organism>
<name>A0A1J5P4Z5_9ZZZZ</name>
<dbReference type="AlphaFoldDB" id="A0A1J5P4Z5"/>
<evidence type="ECO:0000313" key="1">
    <source>
        <dbReference type="EMBL" id="OIQ66234.1"/>
    </source>
</evidence>
<dbReference type="InterPro" id="IPR021853">
    <property type="entry name" value="DUF3460"/>
</dbReference>
<proteinExistence type="predicted"/>
<dbReference type="EMBL" id="MLJW01006744">
    <property type="protein sequence ID" value="OIQ66234.1"/>
    <property type="molecule type" value="Genomic_DNA"/>
</dbReference>
<dbReference type="Pfam" id="PF11943">
    <property type="entry name" value="DUF3460"/>
    <property type="match status" value="1"/>
</dbReference>
<reference evidence="1" key="1">
    <citation type="submission" date="2016-10" db="EMBL/GenBank/DDBJ databases">
        <title>Sequence of Gallionella enrichment culture.</title>
        <authorList>
            <person name="Poehlein A."/>
            <person name="Muehling M."/>
            <person name="Daniel R."/>
        </authorList>
    </citation>
    <scope>NUCLEOTIDE SEQUENCE</scope>
</reference>